<feature type="region of interest" description="Disordered" evidence="2">
    <location>
        <begin position="843"/>
        <end position="865"/>
    </location>
</feature>
<organism evidence="3 4">
    <name type="scientific">Orchesella dallaii</name>
    <dbReference type="NCBI Taxonomy" id="48710"/>
    <lineage>
        <taxon>Eukaryota</taxon>
        <taxon>Metazoa</taxon>
        <taxon>Ecdysozoa</taxon>
        <taxon>Arthropoda</taxon>
        <taxon>Hexapoda</taxon>
        <taxon>Collembola</taxon>
        <taxon>Entomobryomorpha</taxon>
        <taxon>Entomobryoidea</taxon>
        <taxon>Orchesellidae</taxon>
        <taxon>Orchesellinae</taxon>
        <taxon>Orchesella</taxon>
    </lineage>
</organism>
<sequence length="882" mass="102229">MANQFNPTATSPGPTQTFYISCEVIDENLRRVTHHNGYLQDLLETRDSECDAFRKNISDLKTSLASLQEKLSQNDQQIKDLLNEINTLKANSVLIAQHNEYLEQNNYIARSHAKLSAQNQKLSKEAGQLKHNVNREKEKNVELQRHYDFLNHIKNNLIEQINGVRQSFETEQGKVKVLEETLTSSENFFKEKEEGLQRCLTEANEEILQINSKLNVLSRDYDSLVCENEKLLDQIKNFEREKETEEALNLKNQAEVDDLKEKLEQAKTALQESERRNQILQEELENVNISSNEKTKRLEEIVNAQREKVQELEEQIRSSGNLDKVMVEELQKDLCETRVQIAELNSNLKLSSSENNFLILENKGLLKKVEKLKSERNKLESEIEHFNVKHQEEINILKEQLNETAVELQKSEEYNQNLEQELNRFVAQKPVQSNDQYVRLSKRTDGRRVRMLLSEVQELVIAENSSENELCLQMGHNGESSSNGMPNSTIPPMILTRVDEINWAASDKCLGTKIVMAKYQDLKYNSELVEHLTRNNRKLLRTNENLKVSAEKHLEEKKALEEKLTCAEDRHKKEVQVLDEEFKHADSRALILSTKLQSVSDDLEELKNDNKNLSYKVEDLEAEKKENQEEIGKLKEQLAKSEKQLNSHVGECNNSKLLQSRYDALKRANNSLHKKLTNIFTELKKTKDYARYITEIVQKQDIRLRQWNIDDENAESHRRKHTIIDLTEKYTKSEDNAKKQSALINKMKTKMDSLTKENKTLHEKLNAVLATQPKKQKLDKLVNHLRNTREESKNAEEDLDFGEEPLCLIIRKSNNSCINKIGEDKSKGMPIPNGNVRVCDNQQRASNIEDDSDDERPLNLKRARRDETLAHALPIKKRNGLS</sequence>
<feature type="coiled-coil region" evidence="1">
    <location>
        <begin position="737"/>
        <end position="798"/>
    </location>
</feature>
<feature type="coiled-coil region" evidence="1">
    <location>
        <begin position="200"/>
        <end position="322"/>
    </location>
</feature>
<keyword evidence="1" id="KW-0175">Coiled coil</keyword>
<comment type="caution">
    <text evidence="3">The sequence shown here is derived from an EMBL/GenBank/DDBJ whole genome shotgun (WGS) entry which is preliminary data.</text>
</comment>
<dbReference type="Proteomes" id="UP001642540">
    <property type="component" value="Unassembled WGS sequence"/>
</dbReference>
<evidence type="ECO:0000313" key="3">
    <source>
        <dbReference type="EMBL" id="CAL8128584.1"/>
    </source>
</evidence>
<protein>
    <submittedName>
        <fullName evidence="3">Uncharacterized protein</fullName>
    </submittedName>
</protein>
<keyword evidence="4" id="KW-1185">Reference proteome</keyword>
<evidence type="ECO:0000256" key="2">
    <source>
        <dbReference type="SAM" id="MobiDB-lite"/>
    </source>
</evidence>
<proteinExistence type="predicted"/>
<evidence type="ECO:0000256" key="1">
    <source>
        <dbReference type="SAM" id="Coils"/>
    </source>
</evidence>
<accession>A0ABP1RHV6</accession>
<dbReference type="EMBL" id="CAXLJM020000075">
    <property type="protein sequence ID" value="CAL8128584.1"/>
    <property type="molecule type" value="Genomic_DNA"/>
</dbReference>
<feature type="coiled-coil region" evidence="1">
    <location>
        <begin position="50"/>
        <end position="146"/>
    </location>
</feature>
<feature type="coiled-coil region" evidence="1">
    <location>
        <begin position="355"/>
        <end position="428"/>
    </location>
</feature>
<evidence type="ECO:0000313" key="4">
    <source>
        <dbReference type="Proteomes" id="UP001642540"/>
    </source>
</evidence>
<feature type="coiled-coil region" evidence="1">
    <location>
        <begin position="529"/>
        <end position="651"/>
    </location>
</feature>
<name>A0ABP1RHV6_9HEXA</name>
<reference evidence="3 4" key="1">
    <citation type="submission" date="2024-08" db="EMBL/GenBank/DDBJ databases">
        <authorList>
            <person name="Cucini C."/>
            <person name="Frati F."/>
        </authorList>
    </citation>
    <scope>NUCLEOTIDE SEQUENCE [LARGE SCALE GENOMIC DNA]</scope>
</reference>
<gene>
    <name evidence="3" type="ORF">ODALV1_LOCUS22351</name>
</gene>